<organism evidence="1 2">
    <name type="scientific">Chryseobacterium shigense</name>
    <dbReference type="NCBI Taxonomy" id="297244"/>
    <lineage>
        <taxon>Bacteria</taxon>
        <taxon>Pseudomonadati</taxon>
        <taxon>Bacteroidota</taxon>
        <taxon>Flavobacteriia</taxon>
        <taxon>Flavobacteriales</taxon>
        <taxon>Weeksellaceae</taxon>
        <taxon>Chryseobacterium group</taxon>
        <taxon>Chryseobacterium</taxon>
    </lineage>
</organism>
<protein>
    <submittedName>
        <fullName evidence="1">Uncharacterized protein</fullName>
    </submittedName>
</protein>
<keyword evidence="2" id="KW-1185">Reference proteome</keyword>
<reference evidence="1 2" key="1">
    <citation type="submission" date="2020-08" db="EMBL/GenBank/DDBJ databases">
        <title>Functional genomics of gut bacteria from endangered species of beetles.</title>
        <authorList>
            <person name="Carlos-Shanley C."/>
        </authorList>
    </citation>
    <scope>NUCLEOTIDE SEQUENCE [LARGE SCALE GENOMIC DNA]</scope>
    <source>
        <strain evidence="1 2">S00136</strain>
    </source>
</reference>
<sequence length="188" mass="22226">MKKIITTSFFLLFLHFSAQQKDQSNSSTRKFINGADFTQVNKNWNVTADFKSGIGEEVSFFPVEAIDLKTNQKMKSIQIDMDAKYDFMGKSRRFFKTSWLDLNEVEEFIQFIELYVIPNINDKTEKKQSTTYIFNSKEISFNFYIEKNTKRISIYLKDSGIIDNDHYFWTESQVNKIPELLEVLKQIK</sequence>
<gene>
    <name evidence="1" type="ORF">HNP36_001909</name>
</gene>
<dbReference type="AlphaFoldDB" id="A0A841N126"/>
<proteinExistence type="predicted"/>
<accession>A0A841N126</accession>
<dbReference type="Proteomes" id="UP000589738">
    <property type="component" value="Unassembled WGS sequence"/>
</dbReference>
<evidence type="ECO:0000313" key="1">
    <source>
        <dbReference type="EMBL" id="MBB6370856.1"/>
    </source>
</evidence>
<dbReference type="RefSeq" id="WP_184158120.1">
    <property type="nucleotide sequence ID" value="NZ_JACHLC010000001.1"/>
</dbReference>
<name>A0A841N126_9FLAO</name>
<dbReference type="EMBL" id="JACHLC010000001">
    <property type="protein sequence ID" value="MBB6370856.1"/>
    <property type="molecule type" value="Genomic_DNA"/>
</dbReference>
<comment type="caution">
    <text evidence="1">The sequence shown here is derived from an EMBL/GenBank/DDBJ whole genome shotgun (WGS) entry which is preliminary data.</text>
</comment>
<evidence type="ECO:0000313" key="2">
    <source>
        <dbReference type="Proteomes" id="UP000589738"/>
    </source>
</evidence>